<dbReference type="PANTHER" id="PTHR12203">
    <property type="entry name" value="KDEL LYS-ASP-GLU-LEU CONTAINING - RELATED"/>
    <property type="match status" value="1"/>
</dbReference>
<feature type="domain" description="Glycosyl transferase CAP10" evidence="2">
    <location>
        <begin position="146"/>
        <end position="396"/>
    </location>
</feature>
<gene>
    <name evidence="3" type="ORF">DM860_004614</name>
</gene>
<protein>
    <recommendedName>
        <fullName evidence="2">Glycosyl transferase CAP10 domain-containing protein</fullName>
    </recommendedName>
</protein>
<dbReference type="SMART" id="SM00672">
    <property type="entry name" value="CAP10"/>
    <property type="match status" value="1"/>
</dbReference>
<keyword evidence="4" id="KW-1185">Reference proteome</keyword>
<keyword evidence="1" id="KW-1133">Transmembrane helix</keyword>
<feature type="transmembrane region" description="Helical" evidence="1">
    <location>
        <begin position="12"/>
        <end position="29"/>
    </location>
</feature>
<dbReference type="Pfam" id="PF05686">
    <property type="entry name" value="Glyco_transf_90"/>
    <property type="match status" value="1"/>
</dbReference>
<organism evidence="3 4">
    <name type="scientific">Cuscuta australis</name>
    <dbReference type="NCBI Taxonomy" id="267555"/>
    <lineage>
        <taxon>Eukaryota</taxon>
        <taxon>Viridiplantae</taxon>
        <taxon>Streptophyta</taxon>
        <taxon>Embryophyta</taxon>
        <taxon>Tracheophyta</taxon>
        <taxon>Spermatophyta</taxon>
        <taxon>Magnoliopsida</taxon>
        <taxon>eudicotyledons</taxon>
        <taxon>Gunneridae</taxon>
        <taxon>Pentapetalae</taxon>
        <taxon>asterids</taxon>
        <taxon>lamiids</taxon>
        <taxon>Solanales</taxon>
        <taxon>Convolvulaceae</taxon>
        <taxon>Cuscuteae</taxon>
        <taxon>Cuscuta</taxon>
        <taxon>Cuscuta subgen. Grammica</taxon>
        <taxon>Cuscuta sect. Cleistogrammica</taxon>
    </lineage>
</organism>
<dbReference type="AlphaFoldDB" id="A0A328EC35"/>
<dbReference type="InterPro" id="IPR006598">
    <property type="entry name" value="CAP10"/>
</dbReference>
<proteinExistence type="predicted"/>
<dbReference type="InterPro" id="IPR051091">
    <property type="entry name" value="O-Glucosyltr/Glycosyltrsf_90"/>
</dbReference>
<keyword evidence="1" id="KW-0472">Membrane</keyword>
<evidence type="ECO:0000256" key="1">
    <source>
        <dbReference type="SAM" id="Phobius"/>
    </source>
</evidence>
<dbReference type="Proteomes" id="UP000249390">
    <property type="component" value="Unassembled WGS sequence"/>
</dbReference>
<comment type="caution">
    <text evidence="3">The sequence shown here is derived from an EMBL/GenBank/DDBJ whole genome shotgun (WGS) entry which is preliminary data.</text>
</comment>
<evidence type="ECO:0000313" key="4">
    <source>
        <dbReference type="Proteomes" id="UP000249390"/>
    </source>
</evidence>
<evidence type="ECO:0000313" key="3">
    <source>
        <dbReference type="EMBL" id="RAL54143.1"/>
    </source>
</evidence>
<dbReference type="PANTHER" id="PTHR12203:SF108">
    <property type="entry name" value="O-GLUCOSYLTRANSFERASE RUMI HOMOLOG"/>
    <property type="match status" value="1"/>
</dbReference>
<evidence type="ECO:0000259" key="2">
    <source>
        <dbReference type="SMART" id="SM00672"/>
    </source>
</evidence>
<dbReference type="EMBL" id="NQVE01000015">
    <property type="protein sequence ID" value="RAL54143.1"/>
    <property type="molecule type" value="Genomic_DNA"/>
</dbReference>
<reference evidence="3 4" key="1">
    <citation type="submission" date="2018-06" db="EMBL/GenBank/DDBJ databases">
        <title>The Genome of Cuscuta australis (Dodder) Provides Insight into the Evolution of Plant Parasitism.</title>
        <authorList>
            <person name="Liu H."/>
        </authorList>
    </citation>
    <scope>NUCLEOTIDE SEQUENCE [LARGE SCALE GENOMIC DNA]</scope>
    <source>
        <strain evidence="4">cv. Yunnan</strain>
        <tissue evidence="3">Vines</tissue>
    </source>
</reference>
<accession>A0A328EC35</accession>
<name>A0A328EC35_9ASTE</name>
<sequence>MIGRPHHKGTTLGFFLAILLVAAITVQWMDMSILSGSLQKKSNTIFPKISCSTECPRRVGYVHKNEHTSQTEECPDYFRWIHEDLKPWKATGITREMVERAREVAHIRVIVVKGVLYVEKYKQAFQTRDMVTLWGILQLLALYPGRIPDLDMMFECGDKPVIHKRAHDTTKQGFAPPPVFHYCSDEWSYDIVFPDWSFWGWLELKIKPWEILKKELQESNDAMKWEDREPYAYWKGNTKLGIARPDLVKCNVSAKQDWNARIYDVDWLHEKTQGFNTSDLANQCTYRYKIYVEGVSWSVSEKYILACDSMSLIINPRYYDFFTRSLVPTVHYWPINEKEKCRSTKFAVDWGNSHPKEAQKIGKEGSRYVQENLRMKYVYDYMFHLLQEYAKHLKFQPSVPEGAVEVCREALICSVKGLRKKFRLFSMVNNASESSPCTMPPHYDPANLQAFLNRKHKLIEQVELWEATNAYPRQAEL</sequence>
<keyword evidence="1" id="KW-0812">Transmembrane</keyword>